<organism evidence="1">
    <name type="scientific">Amphimedon queenslandica</name>
    <name type="common">Sponge</name>
    <dbReference type="NCBI Taxonomy" id="400682"/>
    <lineage>
        <taxon>Eukaryota</taxon>
        <taxon>Metazoa</taxon>
        <taxon>Porifera</taxon>
        <taxon>Demospongiae</taxon>
        <taxon>Heteroscleromorpha</taxon>
        <taxon>Haplosclerida</taxon>
        <taxon>Niphatidae</taxon>
        <taxon>Amphimedon</taxon>
    </lineage>
</organism>
<sequence length="108" mass="12075">MSLAESSAQKAIRDNLGILNRVLNNEAVFGEVAQKCVERRLITTLELAQLNDRLSGQTLRERVEAFVLRLAEFLGDLPEKIDEFLSIIKEIDTLIAEKAANNISQSYA</sequence>
<evidence type="ECO:0008006" key="2">
    <source>
        <dbReference type="Google" id="ProtNLM"/>
    </source>
</evidence>
<name>A0A1X7SJN6_AMPQE</name>
<dbReference type="EnsemblMetazoa" id="Aqu2.1.02274_001">
    <property type="protein sequence ID" value="Aqu2.1.02274_001"/>
    <property type="gene ID" value="Aqu2.1.02274"/>
</dbReference>
<dbReference type="AlphaFoldDB" id="A0A1X7SJN6"/>
<protein>
    <recommendedName>
        <fullName evidence="2">CARD domain-containing protein</fullName>
    </recommendedName>
</protein>
<dbReference type="OrthoDB" id="6114029at2759"/>
<proteinExistence type="predicted"/>
<evidence type="ECO:0000313" key="1">
    <source>
        <dbReference type="EnsemblMetazoa" id="Aqu2.1.02274_001"/>
    </source>
</evidence>
<reference evidence="1" key="1">
    <citation type="submission" date="2017-05" db="UniProtKB">
        <authorList>
            <consortium name="EnsemblMetazoa"/>
        </authorList>
    </citation>
    <scope>IDENTIFICATION</scope>
</reference>
<dbReference type="InParanoid" id="A0A1X7SJN6"/>
<accession>A0A1X7SJN6</accession>